<dbReference type="CDD" id="cd03784">
    <property type="entry name" value="GT1_Gtf-like"/>
    <property type="match status" value="1"/>
</dbReference>
<dbReference type="GO" id="GO:0008194">
    <property type="term" value="F:UDP-glycosyltransferase activity"/>
    <property type="evidence" value="ECO:0007669"/>
    <property type="project" value="InterPro"/>
</dbReference>
<dbReference type="InterPro" id="IPR002213">
    <property type="entry name" value="UDP_glucos_trans"/>
</dbReference>
<feature type="non-terminal residue" evidence="4">
    <location>
        <position position="85"/>
    </location>
</feature>
<dbReference type="PANTHER" id="PTHR48043:SF159">
    <property type="entry name" value="EG:EG0003.4 PROTEIN-RELATED"/>
    <property type="match status" value="1"/>
</dbReference>
<comment type="caution">
    <text evidence="4">The sequence shown here is derived from an EMBL/GenBank/DDBJ whole genome shotgun (WGS) entry which is preliminary data.</text>
</comment>
<evidence type="ECO:0000256" key="3">
    <source>
        <dbReference type="ARBA" id="ARBA00022679"/>
    </source>
</evidence>
<feature type="non-terminal residue" evidence="4">
    <location>
        <position position="1"/>
    </location>
</feature>
<protein>
    <submittedName>
        <fullName evidence="4">Uncharacterized protein</fullName>
    </submittedName>
</protein>
<gene>
    <name evidence="4" type="ORF">AFUS01_LOCUS39480</name>
</gene>
<reference evidence="4" key="1">
    <citation type="submission" date="2021-06" db="EMBL/GenBank/DDBJ databases">
        <authorList>
            <person name="Hodson N. C."/>
            <person name="Mongue J. A."/>
            <person name="Jaron S. K."/>
        </authorList>
    </citation>
    <scope>NUCLEOTIDE SEQUENCE</scope>
</reference>
<dbReference type="PANTHER" id="PTHR48043">
    <property type="entry name" value="EG:EG0003.4 PROTEIN-RELATED"/>
    <property type="match status" value="1"/>
</dbReference>
<evidence type="ECO:0000313" key="4">
    <source>
        <dbReference type="EMBL" id="CAG7829623.1"/>
    </source>
</evidence>
<dbReference type="Proteomes" id="UP000708208">
    <property type="component" value="Unassembled WGS sequence"/>
</dbReference>
<evidence type="ECO:0000256" key="1">
    <source>
        <dbReference type="ARBA" id="ARBA00009995"/>
    </source>
</evidence>
<proteinExistence type="inferred from homology"/>
<evidence type="ECO:0000256" key="2">
    <source>
        <dbReference type="ARBA" id="ARBA00022676"/>
    </source>
</evidence>
<accession>A0A8J2L6S6</accession>
<keyword evidence="3" id="KW-0808">Transferase</keyword>
<keyword evidence="5" id="KW-1185">Reference proteome</keyword>
<dbReference type="OrthoDB" id="5835829at2759"/>
<dbReference type="Pfam" id="PF00201">
    <property type="entry name" value="UDPGT"/>
    <property type="match status" value="1"/>
</dbReference>
<dbReference type="AlphaFoldDB" id="A0A8J2L6S6"/>
<sequence length="85" mass="9523">MLRSWIPQQDVLGHPKIKLFITHGGLLSTQEVTYHGVPIIGMPIFGDQDLNIEMAERAGYALKIDILELTEKKLEDAIQEIIGNP</sequence>
<dbReference type="InterPro" id="IPR050271">
    <property type="entry name" value="UDP-glycosyltransferase"/>
</dbReference>
<keyword evidence="2" id="KW-0328">Glycosyltransferase</keyword>
<dbReference type="EMBL" id="CAJVCH010552321">
    <property type="protein sequence ID" value="CAG7829623.1"/>
    <property type="molecule type" value="Genomic_DNA"/>
</dbReference>
<comment type="similarity">
    <text evidence="1">Belongs to the UDP-glycosyltransferase family.</text>
</comment>
<evidence type="ECO:0000313" key="5">
    <source>
        <dbReference type="Proteomes" id="UP000708208"/>
    </source>
</evidence>
<organism evidence="4 5">
    <name type="scientific">Allacma fusca</name>
    <dbReference type="NCBI Taxonomy" id="39272"/>
    <lineage>
        <taxon>Eukaryota</taxon>
        <taxon>Metazoa</taxon>
        <taxon>Ecdysozoa</taxon>
        <taxon>Arthropoda</taxon>
        <taxon>Hexapoda</taxon>
        <taxon>Collembola</taxon>
        <taxon>Symphypleona</taxon>
        <taxon>Sminthuridae</taxon>
        <taxon>Allacma</taxon>
    </lineage>
</organism>
<name>A0A8J2L6S6_9HEXA</name>